<evidence type="ECO:0000256" key="1">
    <source>
        <dbReference type="SAM" id="Coils"/>
    </source>
</evidence>
<organism evidence="2 3">
    <name type="scientific">Microbacterium aerolatum</name>
    <dbReference type="NCBI Taxonomy" id="153731"/>
    <lineage>
        <taxon>Bacteria</taxon>
        <taxon>Bacillati</taxon>
        <taxon>Actinomycetota</taxon>
        <taxon>Actinomycetes</taxon>
        <taxon>Micrococcales</taxon>
        <taxon>Microbacteriaceae</taxon>
        <taxon>Microbacterium</taxon>
    </lineage>
</organism>
<dbReference type="AlphaFoldDB" id="A0A511AFS7"/>
<gene>
    <name evidence="2" type="ORF">MAE01_21750</name>
</gene>
<feature type="coiled-coil region" evidence="1">
    <location>
        <begin position="89"/>
        <end position="116"/>
    </location>
</feature>
<evidence type="ECO:0000313" key="3">
    <source>
        <dbReference type="Proteomes" id="UP000321225"/>
    </source>
</evidence>
<proteinExistence type="predicted"/>
<reference evidence="2 3" key="1">
    <citation type="submission" date="2019-07" db="EMBL/GenBank/DDBJ databases">
        <title>Whole genome shotgun sequence of Microbacterium aerolatum NBRC 103071.</title>
        <authorList>
            <person name="Hosoyama A."/>
            <person name="Uohara A."/>
            <person name="Ohji S."/>
            <person name="Ichikawa N."/>
        </authorList>
    </citation>
    <scope>NUCLEOTIDE SEQUENCE [LARGE SCALE GENOMIC DNA]</scope>
    <source>
        <strain evidence="2 3">NBRC 103071</strain>
    </source>
</reference>
<comment type="caution">
    <text evidence="2">The sequence shown here is derived from an EMBL/GenBank/DDBJ whole genome shotgun (WGS) entry which is preliminary data.</text>
</comment>
<protein>
    <submittedName>
        <fullName evidence="2">Uncharacterized protein</fullName>
    </submittedName>
</protein>
<dbReference type="EMBL" id="BJUW01000009">
    <property type="protein sequence ID" value="GEK86999.1"/>
    <property type="molecule type" value="Genomic_DNA"/>
</dbReference>
<sequence>MAGLGGEGSHVVAWSAFWRPFATPPVFRGIRRAGERSRAAGDRYHRSVDPIWILAAEWWWVAPTAVGAGAVTAVGVRRRQKTTGRRLALDAARNDLRNAQREVVERRRAVKLARAEHARLVAERTASRATNADVASTRRALKQAEYDAKAAAADVRARRARVSAAQAELPPASQADRYPLARLRHAHDAVTARWMDYETDPAKLIAYPVMSDGKDPAMSAFLAAARRARDLRPASSSVTPAEYAEYRDAVADLERAFDVAEYTAKERAAGRDPDAAQAWQETAHDVLSRSAEAIDKAAGAAASAIAAWSARRKPHKDEPPQA</sequence>
<evidence type="ECO:0000313" key="2">
    <source>
        <dbReference type="EMBL" id="GEK86999.1"/>
    </source>
</evidence>
<keyword evidence="1" id="KW-0175">Coiled coil</keyword>
<keyword evidence="3" id="KW-1185">Reference proteome</keyword>
<accession>A0A511AFS7</accession>
<name>A0A511AFS7_9MICO</name>
<dbReference type="Proteomes" id="UP000321225">
    <property type="component" value="Unassembled WGS sequence"/>
</dbReference>